<feature type="region of interest" description="Disordered" evidence="1">
    <location>
        <begin position="940"/>
        <end position="1002"/>
    </location>
</feature>
<organism evidence="3 4">
    <name type="scientific">Synchytrium microbalum</name>
    <dbReference type="NCBI Taxonomy" id="1806994"/>
    <lineage>
        <taxon>Eukaryota</taxon>
        <taxon>Fungi</taxon>
        <taxon>Fungi incertae sedis</taxon>
        <taxon>Chytridiomycota</taxon>
        <taxon>Chytridiomycota incertae sedis</taxon>
        <taxon>Chytridiomycetes</taxon>
        <taxon>Synchytriales</taxon>
        <taxon>Synchytriaceae</taxon>
        <taxon>Synchytrium</taxon>
    </lineage>
</organism>
<keyword evidence="4" id="KW-1185">Reference proteome</keyword>
<feature type="compositionally biased region" description="Basic and acidic residues" evidence="1">
    <location>
        <begin position="400"/>
        <end position="415"/>
    </location>
</feature>
<name>A0A507C537_9FUNG</name>
<dbReference type="RefSeq" id="XP_031024168.1">
    <property type="nucleotide sequence ID" value="XM_031169873.1"/>
</dbReference>
<feature type="compositionally biased region" description="Basic and acidic residues" evidence="1">
    <location>
        <begin position="493"/>
        <end position="503"/>
    </location>
</feature>
<feature type="domain" description="Skg3/CAF120-like PH-like" evidence="2">
    <location>
        <begin position="255"/>
        <end position="370"/>
    </location>
</feature>
<feature type="compositionally biased region" description="Basic and acidic residues" evidence="1">
    <location>
        <begin position="972"/>
        <end position="981"/>
    </location>
</feature>
<dbReference type="EMBL" id="QEAO01000023">
    <property type="protein sequence ID" value="TPX33096.1"/>
    <property type="molecule type" value="Genomic_DNA"/>
</dbReference>
<feature type="compositionally biased region" description="Polar residues" evidence="1">
    <location>
        <begin position="386"/>
        <end position="395"/>
    </location>
</feature>
<accession>A0A507C537</accession>
<feature type="region of interest" description="Disordered" evidence="1">
    <location>
        <begin position="1200"/>
        <end position="1302"/>
    </location>
</feature>
<feature type="compositionally biased region" description="Low complexity" evidence="1">
    <location>
        <begin position="1240"/>
        <end position="1253"/>
    </location>
</feature>
<sequence length="1357" mass="147246">MAATIRERVGTFAPVDQEPCKTLFQTLNLKKFISGYLYIRHSKSHHIAMKIETVQLQPDLAQIMLAAESCGLNSVPRPAIPAKDGMWCKYWAEHVGLAIRLWRVAEDIAGLPYATAPTADAMAGMELAPHKNVISLIKLMNPNPFVVPIAHVQTSIIGIKQALPEYLIDLPPPPTPYDSFYSIATLRGATLVVAAPSSIQANSWVASIRLAIYELARLEEYFTLSIMKDPPFYRIWQDRQLTPFTNTPREGAKPIKHSGVVQAMFGKKLEWKNYYAVLSTTQVPQPLPLEDGIPEKKKKQLFKSSSGAPPMMNVGQLLFFEKKMEKSTAVKKVVQITEAYLVWPSSSAMGELSDCANVLRVEGVVIDRNNSTLAVPGTTAEEKRTSSLQMDNSPPSRSPTPEKRLRHSDSRESLATDKSLSSLNATDGKVETFYLRMADSWDACQWAASFMSAFQTDADLYERDRQLREGQVGLIDDGTSAPLVNGQPLPRQSNRDSVAESKRSSTPPTVIANNDAIDVIPSGRSSESESDHSDSPRNPASIPNWMRSHRESNSAEHKWGLLYLRASEVCNLCMAGVSLQESVKDFHLALNDKRGYHSRGEISKWNNIVKQERGQRRTSEWHEAENKAIHVINWLNLHGQAAFQDEINAADNGASWGEAPANQFLPHPVFPETVFIRAPTNDRPYGMTAADLNPSMAAAAGPSSSLLMSPIPEQTSVPPTPAPTSVYNLPTIPTFSPFQSVPTTPAVLVVPGGIEDLNIISRKLTEYAPRVHSLSAVAPRSPIEEVAQPVEDEAIALAEQPHIQMKPTETLEDFYMQDEQPVAPTDNHPIVIEEPKEEVKHLEVIAAEPKPRLSKDGKVVIPQRKSMESLPPAPILSEEVKRKSLERLAGAPILSEEAKRKSLENLPPAPVLSAEAKRKSLERLVAAAVAPVLLSDSIAPSKSIDKTNDKATTSTEAVVSRGPTPPPIPPRRSKEQLREAARASAPKPEGYKPPVPPRKSNDYLKSQISKESLSSKDVAAGIVAAATNAAGSTQPVVAPASQMVVAPPRTVTLNELKPLPTFPVLPYEGGVMKDAVVAGTVGGRFTQPPPRNQSRLSTASATLTLTTADVVNLHKAINGMATPPVRTESVGVNNQRASTQYSVAPISSIVTAAKAPSNDAVNKNNYTIMSTSPVEDHDSMTPKADGYSMDTIRASTYSNMDTIKASTRRPSVDKMSRSGTVTSLLSPIPTFPALPRLDVNNNNTNTSSNSNNSEPIVSLEGVSPVPSSEGGNDHDSDHSSTRDPMSPTSNSSSGNGTGTITRPNLAVFHEFGSEEDWHHAFSSIAQGKVVNWTGPHGETSSDNHPGSDNHNVAAAHA</sequence>
<feature type="compositionally biased region" description="Polar residues" evidence="1">
    <location>
        <begin position="1200"/>
        <end position="1209"/>
    </location>
</feature>
<evidence type="ECO:0000313" key="4">
    <source>
        <dbReference type="Proteomes" id="UP000319731"/>
    </source>
</evidence>
<gene>
    <name evidence="3" type="ORF">SmJEL517_g03945</name>
</gene>
<dbReference type="GeneID" id="42005170"/>
<proteinExistence type="predicted"/>
<reference evidence="3 4" key="1">
    <citation type="journal article" date="2019" name="Sci. Rep.">
        <title>Comparative genomics of chytrid fungi reveal insights into the obligate biotrophic and pathogenic lifestyle of Synchytrium endobioticum.</title>
        <authorList>
            <person name="van de Vossenberg B.T.L.H."/>
            <person name="Warris S."/>
            <person name="Nguyen H.D.T."/>
            <person name="van Gent-Pelzer M.P.E."/>
            <person name="Joly D.L."/>
            <person name="van de Geest H.C."/>
            <person name="Bonants P.J.M."/>
            <person name="Smith D.S."/>
            <person name="Levesque C.A."/>
            <person name="van der Lee T.A.J."/>
        </authorList>
    </citation>
    <scope>NUCLEOTIDE SEQUENCE [LARGE SCALE GENOMIC DNA]</scope>
    <source>
        <strain evidence="3 4">JEL517</strain>
    </source>
</reference>
<feature type="compositionally biased region" description="Basic and acidic residues" evidence="1">
    <location>
        <begin position="1271"/>
        <end position="1281"/>
    </location>
</feature>
<feature type="region of interest" description="Disordered" evidence="1">
    <location>
        <begin position="473"/>
        <end position="549"/>
    </location>
</feature>
<dbReference type="Proteomes" id="UP000319731">
    <property type="component" value="Unassembled WGS sequence"/>
</dbReference>
<comment type="caution">
    <text evidence="3">The sequence shown here is derived from an EMBL/GenBank/DDBJ whole genome shotgun (WGS) entry which is preliminary data.</text>
</comment>
<dbReference type="OrthoDB" id="5563754at2759"/>
<dbReference type="Pfam" id="PF25381">
    <property type="entry name" value="PH_26"/>
    <property type="match status" value="1"/>
</dbReference>
<evidence type="ECO:0000313" key="3">
    <source>
        <dbReference type="EMBL" id="TPX33096.1"/>
    </source>
</evidence>
<feature type="region of interest" description="Disordered" evidence="1">
    <location>
        <begin position="1331"/>
        <end position="1357"/>
    </location>
</feature>
<dbReference type="InterPro" id="IPR058155">
    <property type="entry name" value="Skg3/CAF120-like_PH"/>
</dbReference>
<feature type="compositionally biased region" description="Basic and acidic residues" evidence="1">
    <location>
        <begin position="526"/>
        <end position="535"/>
    </location>
</feature>
<feature type="region of interest" description="Disordered" evidence="1">
    <location>
        <begin position="375"/>
        <end position="420"/>
    </location>
</feature>
<evidence type="ECO:0000259" key="2">
    <source>
        <dbReference type="Pfam" id="PF25381"/>
    </source>
</evidence>
<evidence type="ECO:0000256" key="1">
    <source>
        <dbReference type="SAM" id="MobiDB-lite"/>
    </source>
</evidence>
<protein>
    <recommendedName>
        <fullName evidence="2">Skg3/CAF120-like PH-like domain-containing protein</fullName>
    </recommendedName>
</protein>